<dbReference type="Proteomes" id="UP000317893">
    <property type="component" value="Unassembled WGS sequence"/>
</dbReference>
<dbReference type="NCBIfam" id="TIGR01511">
    <property type="entry name" value="ATPase-IB1_Cu"/>
    <property type="match status" value="1"/>
</dbReference>
<dbReference type="Pfam" id="PF19335">
    <property type="entry name" value="HMBD"/>
    <property type="match status" value="1"/>
</dbReference>
<accession>A0A542E0Z2</accession>
<dbReference type="PROSITE" id="PS00154">
    <property type="entry name" value="ATPASE_E1_E2"/>
    <property type="match status" value="1"/>
</dbReference>
<dbReference type="OrthoDB" id="7059309at2"/>
<feature type="transmembrane region" description="Helical" evidence="13">
    <location>
        <begin position="225"/>
        <end position="245"/>
    </location>
</feature>
<dbReference type="InterPro" id="IPR027256">
    <property type="entry name" value="P-typ_ATPase_IB"/>
</dbReference>
<evidence type="ECO:0000313" key="16">
    <source>
        <dbReference type="EMBL" id="TQJ09006.1"/>
    </source>
</evidence>
<feature type="transmembrane region" description="Helical" evidence="13">
    <location>
        <begin position="257"/>
        <end position="278"/>
    </location>
</feature>
<dbReference type="InterPro" id="IPR059000">
    <property type="entry name" value="ATPase_P-type_domA"/>
</dbReference>
<dbReference type="GO" id="GO:0005507">
    <property type="term" value="F:copper ion binding"/>
    <property type="evidence" value="ECO:0007669"/>
    <property type="project" value="TreeGrafter"/>
</dbReference>
<dbReference type="PANTHER" id="PTHR43520:SF8">
    <property type="entry name" value="P-TYPE CU(+) TRANSPORTER"/>
    <property type="match status" value="1"/>
</dbReference>
<keyword evidence="7" id="KW-0813">Transport</keyword>
<dbReference type="SFLD" id="SFLDS00003">
    <property type="entry name" value="Haloacid_Dehalogenase"/>
    <property type="match status" value="1"/>
</dbReference>
<feature type="transmembrane region" description="Helical" evidence="13">
    <location>
        <begin position="195"/>
        <end position="213"/>
    </location>
</feature>
<gene>
    <name evidence="16" type="ORF">FB458_2108</name>
</gene>
<feature type="compositionally biased region" description="Basic and acidic residues" evidence="14">
    <location>
        <begin position="74"/>
        <end position="85"/>
    </location>
</feature>
<dbReference type="Pfam" id="PF04945">
    <property type="entry name" value="YHS"/>
    <property type="match status" value="2"/>
</dbReference>
<dbReference type="NCBIfam" id="TIGR01494">
    <property type="entry name" value="ATPase_P-type"/>
    <property type="match status" value="2"/>
</dbReference>
<evidence type="ECO:0000256" key="4">
    <source>
        <dbReference type="ARBA" id="ARBA00022692"/>
    </source>
</evidence>
<dbReference type="GO" id="GO:0055070">
    <property type="term" value="P:copper ion homeostasis"/>
    <property type="evidence" value="ECO:0007669"/>
    <property type="project" value="TreeGrafter"/>
</dbReference>
<feature type="transmembrane region" description="Helical" evidence="13">
    <location>
        <begin position="830"/>
        <end position="852"/>
    </location>
</feature>
<keyword evidence="3 13" id="KW-1003">Cell membrane</keyword>
<evidence type="ECO:0000256" key="14">
    <source>
        <dbReference type="SAM" id="MobiDB-lite"/>
    </source>
</evidence>
<dbReference type="GO" id="GO:0005524">
    <property type="term" value="F:ATP binding"/>
    <property type="evidence" value="ECO:0007669"/>
    <property type="project" value="UniProtKB-UniRule"/>
</dbReference>
<feature type="transmembrane region" description="Helical" evidence="13">
    <location>
        <begin position="298"/>
        <end position="315"/>
    </location>
</feature>
<evidence type="ECO:0000259" key="15">
    <source>
        <dbReference type="SMART" id="SM00746"/>
    </source>
</evidence>
<keyword evidence="11" id="KW-0186">Copper</keyword>
<dbReference type="InterPro" id="IPR018303">
    <property type="entry name" value="ATPase_P-typ_P_site"/>
</dbReference>
<dbReference type="PANTHER" id="PTHR43520">
    <property type="entry name" value="ATP7, ISOFORM B"/>
    <property type="match status" value="1"/>
</dbReference>
<dbReference type="InterPro" id="IPR001757">
    <property type="entry name" value="P_typ_ATPase"/>
</dbReference>
<dbReference type="FunFam" id="2.70.150.10:FF:000020">
    <property type="entry name" value="Copper-exporting P-type ATPase A"/>
    <property type="match status" value="1"/>
</dbReference>
<dbReference type="Gene3D" id="2.70.150.10">
    <property type="entry name" value="Calcium-transporting ATPase, cytoplasmic transduction domain A"/>
    <property type="match status" value="1"/>
</dbReference>
<evidence type="ECO:0000256" key="11">
    <source>
        <dbReference type="ARBA" id="ARBA00023008"/>
    </source>
</evidence>
<comment type="similarity">
    <text evidence="2 13">Belongs to the cation transport ATPase (P-type) (TC 3.A.3) family. Type IB subfamily.</text>
</comment>
<dbReference type="InterPro" id="IPR012348">
    <property type="entry name" value="RNR-like"/>
</dbReference>
<dbReference type="InterPro" id="IPR009078">
    <property type="entry name" value="Ferritin-like_SF"/>
</dbReference>
<dbReference type="InterPro" id="IPR044492">
    <property type="entry name" value="P_typ_ATPase_HD_dom"/>
</dbReference>
<evidence type="ECO:0000256" key="1">
    <source>
        <dbReference type="ARBA" id="ARBA00004651"/>
    </source>
</evidence>
<keyword evidence="12 13" id="KW-0472">Membrane</keyword>
<dbReference type="InterPro" id="IPR045800">
    <property type="entry name" value="HMBD"/>
</dbReference>
<feature type="region of interest" description="Disordered" evidence="14">
    <location>
        <begin position="61"/>
        <end position="85"/>
    </location>
</feature>
<keyword evidence="6 13" id="KW-0547">Nucleotide-binding</keyword>
<keyword evidence="7" id="KW-0406">Ion transport</keyword>
<evidence type="ECO:0000256" key="10">
    <source>
        <dbReference type="ARBA" id="ARBA00022989"/>
    </source>
</evidence>
<feature type="transmembrane region" description="Helical" evidence="13">
    <location>
        <begin position="805"/>
        <end position="824"/>
    </location>
</feature>
<reference evidence="16 17" key="1">
    <citation type="submission" date="2019-06" db="EMBL/GenBank/DDBJ databases">
        <title>Sequencing the genomes of 1000 actinobacteria strains.</title>
        <authorList>
            <person name="Klenk H.-P."/>
        </authorList>
    </citation>
    <scope>NUCLEOTIDE SEQUENCE [LARGE SCALE GENOMIC DNA]</scope>
    <source>
        <strain evidence="16 17">DSM 18607</strain>
    </source>
</reference>
<dbReference type="InterPro" id="IPR023299">
    <property type="entry name" value="ATPase_P-typ_cyto_dom_N"/>
</dbReference>
<dbReference type="Pfam" id="PF00702">
    <property type="entry name" value="Hydrolase"/>
    <property type="match status" value="1"/>
</dbReference>
<evidence type="ECO:0000256" key="6">
    <source>
        <dbReference type="ARBA" id="ARBA00022741"/>
    </source>
</evidence>
<dbReference type="GO" id="GO:0016491">
    <property type="term" value="F:oxidoreductase activity"/>
    <property type="evidence" value="ECO:0007669"/>
    <property type="project" value="InterPro"/>
</dbReference>
<sequence length="859" mass="89388">MPEHHHDHASLATQPTTADPVCGMTVAADAPLAAEHDGTTYRFCSEHCRARFVADPEAVLGRDDAGHHHHGHHHGDDHGHDRDHRDAADTVVDPVCGMTVAADAPLAAEHDGTTYRFCSEHCRARFVADPEAVLHPAPAAPADAAAEYTCPMHPEVRQHGPGSCPICGMALEPVLVTADSGPHPELADMTRRFRIGLALAVPVVLLEMGRHLVPALESAVPGDVSAWAQLVLTTPVVWWAGWPFLVRGWASVRTRNLNMFTLVALGTVVSWAFSVVATLAPGLLPAAFRSGMGEVDTYFEPAAVITVLVLLGQVLELRARDRTSGAIKALLDLTPPTARRLADDGEEHDVAIEEVRVGDRLRIRPGEKVPVDATVEQGRSAVDESLVTGESRPVNKQEGDSVVGGTVNGAGALVVVADKVGTDTVVARIVAMVAQAQRSRAPIQRLADRVSAWFVPAVLAAAVAAFVVWALVGPDPRLAHALVVAVSVVVIACPCALGLATPMSVMVGIGRGARTGVLVRDAEALERLEKVDTLVVDKTGTLTEGRPSVTGFELLPGAERVDGGPLDHDAVLGLLASLERASEHPLGRAVVRAAEEAGVATADVTDVEAPSGQGVRGTVRGRTVLAGTASYLRGSGVDGAELDAVRRRADEWRAQAATVVHAAVDGHLVALVAVADPVRASASSALAALRAEGVEVVMLTGDDEVTARAVAGRLGVERVEAGVLPEGKGEVVERLRAQGRVVAMAGDGVNDAPALAAADVGVAMGGGTDVAVESAGLTLLNGDLEGLVRARALSRATMRNIRQNLVFAFVYNAAGVPLAAGVLYPALGWLLSPVVAAAAMSLSSVSVIANALRLRSTHL</sequence>
<dbReference type="SUPFAM" id="SSF56784">
    <property type="entry name" value="HAD-like"/>
    <property type="match status" value="1"/>
</dbReference>
<organism evidence="16 17">
    <name type="scientific">Lapillicoccus jejuensis</name>
    <dbReference type="NCBI Taxonomy" id="402171"/>
    <lineage>
        <taxon>Bacteria</taxon>
        <taxon>Bacillati</taxon>
        <taxon>Actinomycetota</taxon>
        <taxon>Actinomycetes</taxon>
        <taxon>Micrococcales</taxon>
        <taxon>Intrasporangiaceae</taxon>
        <taxon>Lapillicoccus</taxon>
    </lineage>
</organism>
<evidence type="ECO:0000256" key="12">
    <source>
        <dbReference type="ARBA" id="ARBA00023136"/>
    </source>
</evidence>
<feature type="transmembrane region" description="Helical" evidence="13">
    <location>
        <begin position="450"/>
        <end position="472"/>
    </location>
</feature>
<keyword evidence="17" id="KW-1185">Reference proteome</keyword>
<dbReference type="InterPro" id="IPR023214">
    <property type="entry name" value="HAD_sf"/>
</dbReference>
<evidence type="ECO:0000313" key="17">
    <source>
        <dbReference type="Proteomes" id="UP000317893"/>
    </source>
</evidence>
<dbReference type="GO" id="GO:0016887">
    <property type="term" value="F:ATP hydrolysis activity"/>
    <property type="evidence" value="ECO:0007669"/>
    <property type="project" value="InterPro"/>
</dbReference>
<dbReference type="Gene3D" id="3.40.1110.10">
    <property type="entry name" value="Calcium-transporting ATPase, cytoplasmic domain N"/>
    <property type="match status" value="1"/>
</dbReference>
<dbReference type="SMART" id="SM00746">
    <property type="entry name" value="TRASH"/>
    <property type="match status" value="2"/>
</dbReference>
<dbReference type="EMBL" id="VFMN01000001">
    <property type="protein sequence ID" value="TQJ09006.1"/>
    <property type="molecule type" value="Genomic_DNA"/>
</dbReference>
<proteinExistence type="inferred from homology"/>
<evidence type="ECO:0000256" key="5">
    <source>
        <dbReference type="ARBA" id="ARBA00022723"/>
    </source>
</evidence>
<protein>
    <submittedName>
        <fullName evidence="16">Cu+-exporting ATPase</fullName>
    </submittedName>
</protein>
<dbReference type="GO" id="GO:0005886">
    <property type="term" value="C:plasma membrane"/>
    <property type="evidence" value="ECO:0007669"/>
    <property type="project" value="UniProtKB-SubCell"/>
</dbReference>
<evidence type="ECO:0000256" key="2">
    <source>
        <dbReference type="ARBA" id="ARBA00006024"/>
    </source>
</evidence>
<dbReference type="SUPFAM" id="SSF81665">
    <property type="entry name" value="Calcium ATPase, transmembrane domain M"/>
    <property type="match status" value="1"/>
</dbReference>
<dbReference type="PRINTS" id="PR00943">
    <property type="entry name" value="CUATPASE"/>
</dbReference>
<dbReference type="SUPFAM" id="SSF81653">
    <property type="entry name" value="Calcium ATPase, transduction domain A"/>
    <property type="match status" value="1"/>
</dbReference>
<feature type="transmembrane region" description="Helical" evidence="13">
    <location>
        <begin position="478"/>
        <end position="501"/>
    </location>
</feature>
<keyword evidence="5 13" id="KW-0479">Metal-binding</keyword>
<name>A0A542E0Z2_9MICO</name>
<dbReference type="InterPro" id="IPR008250">
    <property type="entry name" value="ATPase_P-typ_transduc_dom_A_sf"/>
</dbReference>
<dbReference type="Gene3D" id="1.10.620.20">
    <property type="entry name" value="Ribonucleotide Reductase, subunit A"/>
    <property type="match status" value="1"/>
</dbReference>
<dbReference type="NCBIfam" id="TIGR01525">
    <property type="entry name" value="ATPase-IB_hvy"/>
    <property type="match status" value="1"/>
</dbReference>
<dbReference type="SFLD" id="SFLDG00002">
    <property type="entry name" value="C1.7:_P-type_atpase_like"/>
    <property type="match status" value="1"/>
</dbReference>
<dbReference type="GO" id="GO:0043682">
    <property type="term" value="F:P-type divalent copper transporter activity"/>
    <property type="evidence" value="ECO:0007669"/>
    <property type="project" value="TreeGrafter"/>
</dbReference>
<keyword evidence="8 13" id="KW-0067">ATP-binding</keyword>
<keyword evidence="4 13" id="KW-0812">Transmembrane</keyword>
<dbReference type="InterPro" id="IPR011017">
    <property type="entry name" value="TRASH_dom"/>
</dbReference>
<evidence type="ECO:0000256" key="3">
    <source>
        <dbReference type="ARBA" id="ARBA00022475"/>
    </source>
</evidence>
<dbReference type="RefSeq" id="WP_141848439.1">
    <property type="nucleotide sequence ID" value="NZ_BAAAPR010000005.1"/>
</dbReference>
<dbReference type="AlphaFoldDB" id="A0A542E0Z2"/>
<dbReference type="InterPro" id="IPR007029">
    <property type="entry name" value="YHS_dom"/>
</dbReference>
<comment type="caution">
    <text evidence="16">The sequence shown here is derived from an EMBL/GenBank/DDBJ whole genome shotgun (WGS) entry which is preliminary data.</text>
</comment>
<keyword evidence="7" id="KW-0187">Copper transport</keyword>
<dbReference type="PRINTS" id="PR00119">
    <property type="entry name" value="CATATPASE"/>
</dbReference>
<keyword evidence="9" id="KW-1278">Translocase</keyword>
<dbReference type="SFLD" id="SFLDF00027">
    <property type="entry name" value="p-type_atpase"/>
    <property type="match status" value="1"/>
</dbReference>
<keyword evidence="10 13" id="KW-1133">Transmembrane helix</keyword>
<dbReference type="InterPro" id="IPR023298">
    <property type="entry name" value="ATPase_P-typ_TM_dom_sf"/>
</dbReference>
<dbReference type="Gene3D" id="3.40.50.1000">
    <property type="entry name" value="HAD superfamily/HAD-like"/>
    <property type="match status" value="1"/>
</dbReference>
<evidence type="ECO:0000256" key="9">
    <source>
        <dbReference type="ARBA" id="ARBA00022967"/>
    </source>
</evidence>
<dbReference type="SUPFAM" id="SSF47240">
    <property type="entry name" value="Ferritin-like"/>
    <property type="match status" value="2"/>
</dbReference>
<evidence type="ECO:0000256" key="13">
    <source>
        <dbReference type="RuleBase" id="RU362081"/>
    </source>
</evidence>
<evidence type="ECO:0000256" key="8">
    <source>
        <dbReference type="ARBA" id="ARBA00022840"/>
    </source>
</evidence>
<dbReference type="CDD" id="cd02094">
    <property type="entry name" value="P-type_ATPase_Cu-like"/>
    <property type="match status" value="1"/>
</dbReference>
<feature type="domain" description="TRASH" evidence="15">
    <location>
        <begin position="19"/>
        <end position="56"/>
    </location>
</feature>
<dbReference type="Pfam" id="PF00122">
    <property type="entry name" value="E1-E2_ATPase"/>
    <property type="match status" value="1"/>
</dbReference>
<dbReference type="InterPro" id="IPR036412">
    <property type="entry name" value="HAD-like_sf"/>
</dbReference>
<feature type="domain" description="TRASH" evidence="15">
    <location>
        <begin position="93"/>
        <end position="130"/>
    </location>
</feature>
<evidence type="ECO:0000256" key="7">
    <source>
        <dbReference type="ARBA" id="ARBA00022796"/>
    </source>
</evidence>
<comment type="subcellular location">
    <subcellularLocation>
        <location evidence="1">Cell membrane</location>
        <topology evidence="1">Multi-pass membrane protein</topology>
    </subcellularLocation>
</comment>